<dbReference type="EMBL" id="BAABDJ010000007">
    <property type="protein sequence ID" value="GAA4003686.1"/>
    <property type="molecule type" value="Genomic_DNA"/>
</dbReference>
<dbReference type="Gene3D" id="1.10.8.10">
    <property type="entry name" value="DNA helicase RuvA subunit, C-terminal domain"/>
    <property type="match status" value="1"/>
</dbReference>
<feature type="domain" description="Methyltransferase" evidence="4">
    <location>
        <begin position="113"/>
        <end position="211"/>
    </location>
</feature>
<keyword evidence="7" id="KW-1185">Reference proteome</keyword>
<gene>
    <name evidence="6" type="primary">prmC</name>
    <name evidence="6" type="ORF">GCM10022408_14100</name>
</gene>
<protein>
    <submittedName>
        <fullName evidence="6">Peptide chain release factor N(5)-glutamine methyltransferase</fullName>
    </submittedName>
</protein>
<dbReference type="GO" id="GO:0008168">
    <property type="term" value="F:methyltransferase activity"/>
    <property type="evidence" value="ECO:0007669"/>
    <property type="project" value="UniProtKB-KW"/>
</dbReference>
<dbReference type="CDD" id="cd02440">
    <property type="entry name" value="AdoMet_MTases"/>
    <property type="match status" value="1"/>
</dbReference>
<dbReference type="Proteomes" id="UP001500567">
    <property type="component" value="Unassembled WGS sequence"/>
</dbReference>
<evidence type="ECO:0000256" key="3">
    <source>
        <dbReference type="ARBA" id="ARBA00022691"/>
    </source>
</evidence>
<dbReference type="InterPro" id="IPR004556">
    <property type="entry name" value="HemK-like"/>
</dbReference>
<feature type="domain" description="Release factor glutamine methyltransferase N-terminal" evidence="5">
    <location>
        <begin position="9"/>
        <end position="76"/>
    </location>
</feature>
<keyword evidence="1 6" id="KW-0489">Methyltransferase</keyword>
<comment type="caution">
    <text evidence="6">The sequence shown here is derived from an EMBL/GenBank/DDBJ whole genome shotgun (WGS) entry which is preliminary data.</text>
</comment>
<dbReference type="PANTHER" id="PTHR18895">
    <property type="entry name" value="HEMK METHYLTRANSFERASE"/>
    <property type="match status" value="1"/>
</dbReference>
<dbReference type="GO" id="GO:0032259">
    <property type="term" value="P:methylation"/>
    <property type="evidence" value="ECO:0007669"/>
    <property type="project" value="UniProtKB-KW"/>
</dbReference>
<dbReference type="PANTHER" id="PTHR18895:SF74">
    <property type="entry name" value="MTRF1L RELEASE FACTOR GLUTAMINE METHYLTRANSFERASE"/>
    <property type="match status" value="1"/>
</dbReference>
<dbReference type="Pfam" id="PF13847">
    <property type="entry name" value="Methyltransf_31"/>
    <property type="match status" value="1"/>
</dbReference>
<sequence>MTVRELTTTLSTALQAIYPEAEATAIAGIVTEHLLQVSPLQRRMRAAELVPAPVLAQLPDVQQRLLWHEPVQYVLGVAHFAGLELEVTPATLIPRPETEELVQLIIGENKGQAGLTLLDVGTGSGCIPLALSLALQPALAVGVDISAAALTVARRNARRYECAIEFEQVDILTQEPRRIAPASLAVLVSNPPYVLEQERPLMRRNVLDYEPATALFVPDHDPLLFYRRIGQLGRKYLRPGGRLYFEINEQYAAEMVALLLQLGYQEVMPRPDMFGKDRLLRAAQPA</sequence>
<dbReference type="InterPro" id="IPR019874">
    <property type="entry name" value="RF_methyltr_PrmC"/>
</dbReference>
<dbReference type="PROSITE" id="PS00092">
    <property type="entry name" value="N6_MTASE"/>
    <property type="match status" value="1"/>
</dbReference>
<dbReference type="NCBIfam" id="TIGR03534">
    <property type="entry name" value="RF_mod_PrmC"/>
    <property type="match status" value="1"/>
</dbReference>
<dbReference type="SUPFAM" id="SSF53335">
    <property type="entry name" value="S-adenosyl-L-methionine-dependent methyltransferases"/>
    <property type="match status" value="1"/>
</dbReference>
<name>A0ABP7RXI9_9BACT</name>
<dbReference type="InterPro" id="IPR040758">
    <property type="entry name" value="PrmC_N"/>
</dbReference>
<dbReference type="InterPro" id="IPR002052">
    <property type="entry name" value="DNA_methylase_N6_adenine_CS"/>
</dbReference>
<evidence type="ECO:0000313" key="6">
    <source>
        <dbReference type="EMBL" id="GAA4003686.1"/>
    </source>
</evidence>
<proteinExistence type="predicted"/>
<evidence type="ECO:0000256" key="1">
    <source>
        <dbReference type="ARBA" id="ARBA00022603"/>
    </source>
</evidence>
<dbReference type="NCBIfam" id="TIGR00536">
    <property type="entry name" value="hemK_fam"/>
    <property type="match status" value="1"/>
</dbReference>
<reference evidence="7" key="1">
    <citation type="journal article" date="2019" name="Int. J. Syst. Evol. Microbiol.">
        <title>The Global Catalogue of Microorganisms (GCM) 10K type strain sequencing project: providing services to taxonomists for standard genome sequencing and annotation.</title>
        <authorList>
            <consortium name="The Broad Institute Genomics Platform"/>
            <consortium name="The Broad Institute Genome Sequencing Center for Infectious Disease"/>
            <person name="Wu L."/>
            <person name="Ma J."/>
        </authorList>
    </citation>
    <scope>NUCLEOTIDE SEQUENCE [LARGE SCALE GENOMIC DNA]</scope>
    <source>
        <strain evidence="7">JCM 17224</strain>
    </source>
</reference>
<dbReference type="Gene3D" id="3.40.50.150">
    <property type="entry name" value="Vaccinia Virus protein VP39"/>
    <property type="match status" value="1"/>
</dbReference>
<keyword evidence="3" id="KW-0949">S-adenosyl-L-methionine</keyword>
<accession>A0ABP7RXI9</accession>
<evidence type="ECO:0000313" key="7">
    <source>
        <dbReference type="Proteomes" id="UP001500567"/>
    </source>
</evidence>
<dbReference type="RefSeq" id="WP_345071939.1">
    <property type="nucleotide sequence ID" value="NZ_BAABDJ010000007.1"/>
</dbReference>
<evidence type="ECO:0000256" key="2">
    <source>
        <dbReference type="ARBA" id="ARBA00022679"/>
    </source>
</evidence>
<evidence type="ECO:0000259" key="4">
    <source>
        <dbReference type="Pfam" id="PF13847"/>
    </source>
</evidence>
<dbReference type="InterPro" id="IPR025714">
    <property type="entry name" value="Methyltranfer_dom"/>
</dbReference>
<dbReference type="InterPro" id="IPR029063">
    <property type="entry name" value="SAM-dependent_MTases_sf"/>
</dbReference>
<keyword evidence="2" id="KW-0808">Transferase</keyword>
<dbReference type="InterPro" id="IPR050320">
    <property type="entry name" value="N5-glutamine_MTase"/>
</dbReference>
<organism evidence="6 7">
    <name type="scientific">Hymenobacter fastidiosus</name>
    <dbReference type="NCBI Taxonomy" id="486264"/>
    <lineage>
        <taxon>Bacteria</taxon>
        <taxon>Pseudomonadati</taxon>
        <taxon>Bacteroidota</taxon>
        <taxon>Cytophagia</taxon>
        <taxon>Cytophagales</taxon>
        <taxon>Hymenobacteraceae</taxon>
        <taxon>Hymenobacter</taxon>
    </lineage>
</organism>
<dbReference type="Pfam" id="PF17827">
    <property type="entry name" value="PrmC_N"/>
    <property type="match status" value="1"/>
</dbReference>
<evidence type="ECO:0000259" key="5">
    <source>
        <dbReference type="Pfam" id="PF17827"/>
    </source>
</evidence>